<proteinExistence type="predicted"/>
<gene>
    <name evidence="1" type="ORF">ACFOD9_02600</name>
</gene>
<dbReference type="Gene3D" id="3.40.1760.10">
    <property type="entry name" value="YfbM-like super family"/>
    <property type="match status" value="1"/>
</dbReference>
<dbReference type="SUPFAM" id="SSF111069">
    <property type="entry name" value="Hypothetical protein yfbM"/>
    <property type="match status" value="1"/>
</dbReference>
<organism evidence="1 2">
    <name type="scientific">Novosphingobium bradum</name>
    <dbReference type="NCBI Taxonomy" id="1737444"/>
    <lineage>
        <taxon>Bacteria</taxon>
        <taxon>Pseudomonadati</taxon>
        <taxon>Pseudomonadota</taxon>
        <taxon>Alphaproteobacteria</taxon>
        <taxon>Sphingomonadales</taxon>
        <taxon>Sphingomonadaceae</taxon>
        <taxon>Novosphingobium</taxon>
    </lineage>
</organism>
<reference evidence="2" key="1">
    <citation type="journal article" date="2019" name="Int. J. Syst. Evol. Microbiol.">
        <title>The Global Catalogue of Microorganisms (GCM) 10K type strain sequencing project: providing services to taxonomists for standard genome sequencing and annotation.</title>
        <authorList>
            <consortium name="The Broad Institute Genomics Platform"/>
            <consortium name="The Broad Institute Genome Sequencing Center for Infectious Disease"/>
            <person name="Wu L."/>
            <person name="Ma J."/>
        </authorList>
    </citation>
    <scope>NUCLEOTIDE SEQUENCE [LARGE SCALE GENOMIC DNA]</scope>
    <source>
        <strain evidence="2">KCTC 42984</strain>
    </source>
</reference>
<dbReference type="Proteomes" id="UP001595604">
    <property type="component" value="Unassembled WGS sequence"/>
</dbReference>
<sequence>MIWTARYADAPALARLRADPDSIGQFLVGTDLDEALLDAPANVHNVAIPFDLDDQWQAIHFLLTGAAEATADPLSIIVGRFEKIGRDQGFGPAWIIPAERILAADAALAELDDDTLRERYDPKAMVKANVYGARLLAEDGPGGLDFVMDDVERLRSFLAEGAARGLAALAMIN</sequence>
<dbReference type="InterPro" id="IPR015068">
    <property type="entry name" value="DUF1877"/>
</dbReference>
<evidence type="ECO:0000313" key="2">
    <source>
        <dbReference type="Proteomes" id="UP001595604"/>
    </source>
</evidence>
<comment type="caution">
    <text evidence="1">The sequence shown here is derived from an EMBL/GenBank/DDBJ whole genome shotgun (WGS) entry which is preliminary data.</text>
</comment>
<dbReference type="RefSeq" id="WP_379508528.1">
    <property type="nucleotide sequence ID" value="NZ_JBHRTQ010000003.1"/>
</dbReference>
<protein>
    <submittedName>
        <fullName evidence="1">DUF1877 family protein</fullName>
    </submittedName>
</protein>
<accession>A0ABV7IKL7</accession>
<keyword evidence="2" id="KW-1185">Reference proteome</keyword>
<dbReference type="InterPro" id="IPR035944">
    <property type="entry name" value="YfbM-like_sf"/>
</dbReference>
<evidence type="ECO:0000313" key="1">
    <source>
        <dbReference type="EMBL" id="MFC3173135.1"/>
    </source>
</evidence>
<dbReference type="Pfam" id="PF08974">
    <property type="entry name" value="DUF1877"/>
    <property type="match status" value="1"/>
</dbReference>
<name>A0ABV7IKL7_9SPHN</name>
<dbReference type="EMBL" id="JBHRTQ010000003">
    <property type="protein sequence ID" value="MFC3173135.1"/>
    <property type="molecule type" value="Genomic_DNA"/>
</dbReference>